<keyword evidence="5" id="KW-0812">Transmembrane</keyword>
<dbReference type="OrthoDB" id="9811998at2"/>
<dbReference type="SUPFAM" id="SSF52833">
    <property type="entry name" value="Thioredoxin-like"/>
    <property type="match status" value="1"/>
</dbReference>
<keyword evidence="3" id="KW-0479">Metal-binding</keyword>
<proteinExistence type="inferred from homology"/>
<evidence type="ECO:0000256" key="2">
    <source>
        <dbReference type="ARBA" id="ARBA00023008"/>
    </source>
</evidence>
<gene>
    <name evidence="7" type="ORF">SAMN05660236_3791</name>
</gene>
<organism evidence="7 8">
    <name type="scientific">Ohtaekwangia koreensis</name>
    <dbReference type="NCBI Taxonomy" id="688867"/>
    <lineage>
        <taxon>Bacteria</taxon>
        <taxon>Pseudomonadati</taxon>
        <taxon>Bacteroidota</taxon>
        <taxon>Cytophagia</taxon>
        <taxon>Cytophagales</taxon>
        <taxon>Fulvivirgaceae</taxon>
        <taxon>Ohtaekwangia</taxon>
    </lineage>
</organism>
<evidence type="ECO:0000259" key="6">
    <source>
        <dbReference type="PROSITE" id="PS51352"/>
    </source>
</evidence>
<feature type="binding site" evidence="3">
    <location>
        <position position="91"/>
    </location>
    <ligand>
        <name>Cu cation</name>
        <dbReference type="ChEBI" id="CHEBI:23378"/>
    </ligand>
</feature>
<protein>
    <submittedName>
        <fullName evidence="7">Protein SCO1/2</fullName>
    </submittedName>
</protein>
<dbReference type="PANTHER" id="PTHR12151">
    <property type="entry name" value="ELECTRON TRANSPORT PROTIN SCO1/SENC FAMILY MEMBER"/>
    <property type="match status" value="1"/>
</dbReference>
<dbReference type="EMBL" id="FUZU01000002">
    <property type="protein sequence ID" value="SKC78677.1"/>
    <property type="molecule type" value="Genomic_DNA"/>
</dbReference>
<evidence type="ECO:0000256" key="5">
    <source>
        <dbReference type="SAM" id="Phobius"/>
    </source>
</evidence>
<feature type="transmembrane region" description="Helical" evidence="5">
    <location>
        <begin position="12"/>
        <end position="29"/>
    </location>
</feature>
<dbReference type="PANTHER" id="PTHR12151:SF25">
    <property type="entry name" value="LINALOOL DEHYDRATASE_ISOMERASE DOMAIN-CONTAINING PROTEIN"/>
    <property type="match status" value="1"/>
</dbReference>
<comment type="similarity">
    <text evidence="1">Belongs to the SCO1/2 family.</text>
</comment>
<feature type="binding site" evidence="3">
    <location>
        <position position="176"/>
    </location>
    <ligand>
        <name>Cu cation</name>
        <dbReference type="ChEBI" id="CHEBI:23378"/>
    </ligand>
</feature>
<evidence type="ECO:0000313" key="8">
    <source>
        <dbReference type="Proteomes" id="UP000190961"/>
    </source>
</evidence>
<dbReference type="STRING" id="688867.SAMN05660236_3791"/>
<keyword evidence="5" id="KW-1133">Transmembrane helix</keyword>
<name>A0A1T5LRP9_9BACT</name>
<dbReference type="RefSeq" id="WP_079688297.1">
    <property type="nucleotide sequence ID" value="NZ_FUZU01000002.1"/>
</dbReference>
<sequence length="219" mass="24934">MNKSLINGQQSIVRGAASLLIVFSILISACTKKENPLPIFGEREVEGTDTVYHTIGEFKFVDQDSAAVTNDTFKDKIYVADFFFTSCRTICPIMKTQMLRVYDSIQNEPDVLLLSHSIDPEYDTVGLLHDYAERLGVKSDKWHFVTGPKEDIYKIAQTSYFATAMEDKSEPDGFIHSGAFLLIDKDRRIRGKYDGTKEEDVNRLLADIQRLKKEYAKEN</sequence>
<keyword evidence="2 3" id="KW-0186">Copper</keyword>
<dbReference type="PROSITE" id="PS51257">
    <property type="entry name" value="PROKAR_LIPOPROTEIN"/>
    <property type="match status" value="1"/>
</dbReference>
<dbReference type="PROSITE" id="PS51352">
    <property type="entry name" value="THIOREDOXIN_2"/>
    <property type="match status" value="1"/>
</dbReference>
<dbReference type="InterPro" id="IPR013766">
    <property type="entry name" value="Thioredoxin_domain"/>
</dbReference>
<evidence type="ECO:0000256" key="1">
    <source>
        <dbReference type="ARBA" id="ARBA00010996"/>
    </source>
</evidence>
<evidence type="ECO:0000256" key="4">
    <source>
        <dbReference type="PIRSR" id="PIRSR603782-2"/>
    </source>
</evidence>
<evidence type="ECO:0000256" key="3">
    <source>
        <dbReference type="PIRSR" id="PIRSR603782-1"/>
    </source>
</evidence>
<accession>A0A1T5LRP9</accession>
<dbReference type="InterPro" id="IPR003782">
    <property type="entry name" value="SCO1/SenC"/>
</dbReference>
<dbReference type="Proteomes" id="UP000190961">
    <property type="component" value="Unassembled WGS sequence"/>
</dbReference>
<dbReference type="InterPro" id="IPR036249">
    <property type="entry name" value="Thioredoxin-like_sf"/>
</dbReference>
<feature type="domain" description="Thioredoxin" evidence="6">
    <location>
        <begin position="31"/>
        <end position="213"/>
    </location>
</feature>
<dbReference type="GO" id="GO:0046872">
    <property type="term" value="F:metal ion binding"/>
    <property type="evidence" value="ECO:0007669"/>
    <property type="project" value="UniProtKB-KW"/>
</dbReference>
<keyword evidence="4" id="KW-1015">Disulfide bond</keyword>
<keyword evidence="8" id="KW-1185">Reference proteome</keyword>
<dbReference type="CDD" id="cd02968">
    <property type="entry name" value="SCO"/>
    <property type="match status" value="1"/>
</dbReference>
<dbReference type="Pfam" id="PF02630">
    <property type="entry name" value="SCO1-SenC"/>
    <property type="match status" value="1"/>
</dbReference>
<feature type="disulfide bond" description="Redox-active" evidence="4">
    <location>
        <begin position="87"/>
        <end position="91"/>
    </location>
</feature>
<feature type="binding site" evidence="3">
    <location>
        <position position="87"/>
    </location>
    <ligand>
        <name>Cu cation</name>
        <dbReference type="ChEBI" id="CHEBI:23378"/>
    </ligand>
</feature>
<reference evidence="7 8" key="1">
    <citation type="submission" date="2017-02" db="EMBL/GenBank/DDBJ databases">
        <authorList>
            <person name="Peterson S.W."/>
        </authorList>
    </citation>
    <scope>NUCLEOTIDE SEQUENCE [LARGE SCALE GENOMIC DNA]</scope>
    <source>
        <strain evidence="7 8">DSM 25262</strain>
    </source>
</reference>
<dbReference type="Gene3D" id="3.40.30.10">
    <property type="entry name" value="Glutaredoxin"/>
    <property type="match status" value="1"/>
</dbReference>
<dbReference type="AlphaFoldDB" id="A0A1T5LRP9"/>
<evidence type="ECO:0000313" key="7">
    <source>
        <dbReference type="EMBL" id="SKC78677.1"/>
    </source>
</evidence>
<keyword evidence="5" id="KW-0472">Membrane</keyword>